<evidence type="ECO:0000256" key="5">
    <source>
        <dbReference type="ARBA" id="ARBA00023065"/>
    </source>
</evidence>
<keyword evidence="3 11" id="KW-0812">Transmembrane</keyword>
<evidence type="ECO:0000313" key="14">
    <source>
        <dbReference type="Proteomes" id="UP000595332"/>
    </source>
</evidence>
<keyword evidence="10" id="KW-0129">CBS domain</keyword>
<dbReference type="GO" id="GO:0005254">
    <property type="term" value="F:chloride channel activity"/>
    <property type="evidence" value="ECO:0007669"/>
    <property type="project" value="UniProtKB-KW"/>
</dbReference>
<protein>
    <submittedName>
        <fullName evidence="13">Chloride channel protein, CIC family</fullName>
    </submittedName>
</protein>
<feature type="transmembrane region" description="Helical" evidence="11">
    <location>
        <begin position="306"/>
        <end position="326"/>
    </location>
</feature>
<comment type="subcellular location">
    <subcellularLocation>
        <location evidence="1">Membrane</location>
        <topology evidence="1">Multi-pass membrane protein</topology>
    </subcellularLocation>
</comment>
<dbReference type="RefSeq" id="WP_201348591.1">
    <property type="nucleotide sequence ID" value="NZ_AP014546.1"/>
</dbReference>
<dbReference type="CDD" id="cd00400">
    <property type="entry name" value="Voltage_gated_ClC"/>
    <property type="match status" value="1"/>
</dbReference>
<dbReference type="EMBL" id="AP014546">
    <property type="protein sequence ID" value="BBB31526.1"/>
    <property type="molecule type" value="Genomic_DNA"/>
</dbReference>
<evidence type="ECO:0000256" key="10">
    <source>
        <dbReference type="PROSITE-ProRule" id="PRU00703"/>
    </source>
</evidence>
<evidence type="ECO:0000256" key="6">
    <source>
        <dbReference type="ARBA" id="ARBA00023136"/>
    </source>
</evidence>
<evidence type="ECO:0000313" key="13">
    <source>
        <dbReference type="EMBL" id="BBB31526.1"/>
    </source>
</evidence>
<accession>A0A7R6PNP8</accession>
<evidence type="ECO:0000259" key="12">
    <source>
        <dbReference type="PROSITE" id="PS51371"/>
    </source>
</evidence>
<keyword evidence="8" id="KW-0868">Chloride</keyword>
<dbReference type="PANTHER" id="PTHR43427:SF6">
    <property type="entry name" value="CHLORIDE CHANNEL PROTEIN CLC-E"/>
    <property type="match status" value="1"/>
</dbReference>
<evidence type="ECO:0000256" key="7">
    <source>
        <dbReference type="ARBA" id="ARBA00023173"/>
    </source>
</evidence>
<name>A0A7R6PNP8_9GAMM</name>
<dbReference type="GO" id="GO:0034707">
    <property type="term" value="C:chloride channel complex"/>
    <property type="evidence" value="ECO:0007669"/>
    <property type="project" value="UniProtKB-KW"/>
</dbReference>
<evidence type="ECO:0000256" key="11">
    <source>
        <dbReference type="SAM" id="Phobius"/>
    </source>
</evidence>
<dbReference type="InterPro" id="IPR014743">
    <property type="entry name" value="Cl-channel_core"/>
</dbReference>
<reference evidence="13 14" key="1">
    <citation type="journal article" date="2008" name="Int. J. Syst. Evol. Microbiol.">
        <title>Neptunomonas japonica sp. nov., an Osedax japonicus symbiont-like bacterium isolated from sediment adjacent to sperm whale carcasses off Kagoshima, Japan.</title>
        <authorList>
            <person name="Miyazaki M."/>
            <person name="Nogi Y."/>
            <person name="Fujiwara Y."/>
            <person name="Kawato M."/>
            <person name="Kubokawa K."/>
            <person name="Horikoshi K."/>
        </authorList>
    </citation>
    <scope>NUCLEOTIDE SEQUENCE [LARGE SCALE GENOMIC DNA]</scope>
    <source>
        <strain evidence="13 14">JAMM 1380</strain>
    </source>
</reference>
<evidence type="ECO:0000256" key="8">
    <source>
        <dbReference type="ARBA" id="ARBA00023214"/>
    </source>
</evidence>
<evidence type="ECO:0000256" key="1">
    <source>
        <dbReference type="ARBA" id="ARBA00004141"/>
    </source>
</evidence>
<feature type="domain" description="CBS" evidence="12">
    <location>
        <begin position="531"/>
        <end position="588"/>
    </location>
</feature>
<dbReference type="Gene3D" id="1.10.3080.10">
    <property type="entry name" value="Clc chloride channel"/>
    <property type="match status" value="1"/>
</dbReference>
<dbReference type="PRINTS" id="PR00762">
    <property type="entry name" value="CLCHANNEL"/>
</dbReference>
<dbReference type="KEGG" id="njp:NEJAP_3588"/>
<evidence type="ECO:0000256" key="3">
    <source>
        <dbReference type="ARBA" id="ARBA00022692"/>
    </source>
</evidence>
<dbReference type="AlphaFoldDB" id="A0A7R6PNP8"/>
<organism evidence="13 14">
    <name type="scientific">Neptunomonas japonica JAMM 1380</name>
    <dbReference type="NCBI Taxonomy" id="1441457"/>
    <lineage>
        <taxon>Bacteria</taxon>
        <taxon>Pseudomonadati</taxon>
        <taxon>Pseudomonadota</taxon>
        <taxon>Gammaproteobacteria</taxon>
        <taxon>Oceanospirillales</taxon>
        <taxon>Oceanospirillaceae</taxon>
        <taxon>Neptunomonas</taxon>
    </lineage>
</organism>
<dbReference type="Proteomes" id="UP000595332">
    <property type="component" value="Chromosome"/>
</dbReference>
<dbReference type="SUPFAM" id="SSF54631">
    <property type="entry name" value="CBS-domain pair"/>
    <property type="match status" value="1"/>
</dbReference>
<feature type="transmembrane region" description="Helical" evidence="11">
    <location>
        <begin position="237"/>
        <end position="257"/>
    </location>
</feature>
<keyword evidence="14" id="KW-1185">Reference proteome</keyword>
<keyword evidence="9" id="KW-0407">Ion channel</keyword>
<feature type="transmembrane region" description="Helical" evidence="11">
    <location>
        <begin position="263"/>
        <end position="285"/>
    </location>
</feature>
<feature type="transmembrane region" description="Helical" evidence="11">
    <location>
        <begin position="161"/>
        <end position="189"/>
    </location>
</feature>
<dbReference type="InterPro" id="IPR000644">
    <property type="entry name" value="CBS_dom"/>
</dbReference>
<evidence type="ECO:0000256" key="9">
    <source>
        <dbReference type="ARBA" id="ARBA00023303"/>
    </source>
</evidence>
<feature type="transmembrane region" description="Helical" evidence="11">
    <location>
        <begin position="397"/>
        <end position="416"/>
    </location>
</feature>
<gene>
    <name evidence="13" type="ORF">NEJAP_3588</name>
</gene>
<evidence type="ECO:0000256" key="4">
    <source>
        <dbReference type="ARBA" id="ARBA00022989"/>
    </source>
</evidence>
<dbReference type="SUPFAM" id="SSF81340">
    <property type="entry name" value="Clc chloride channel"/>
    <property type="match status" value="1"/>
</dbReference>
<dbReference type="Gene3D" id="3.10.580.10">
    <property type="entry name" value="CBS-domain"/>
    <property type="match status" value="1"/>
</dbReference>
<feature type="transmembrane region" description="Helical" evidence="11">
    <location>
        <begin position="332"/>
        <end position="350"/>
    </location>
</feature>
<dbReference type="Pfam" id="PF00654">
    <property type="entry name" value="Voltage_CLC"/>
    <property type="match status" value="1"/>
</dbReference>
<dbReference type="InterPro" id="IPR050368">
    <property type="entry name" value="ClC-type_chloride_channel"/>
</dbReference>
<dbReference type="PANTHER" id="PTHR43427">
    <property type="entry name" value="CHLORIDE CHANNEL PROTEIN CLC-E"/>
    <property type="match status" value="1"/>
</dbReference>
<feature type="transmembrane region" description="Helical" evidence="11">
    <location>
        <begin position="21"/>
        <end position="42"/>
    </location>
</feature>
<keyword evidence="6 11" id="KW-0472">Membrane</keyword>
<proteinExistence type="predicted"/>
<keyword evidence="2" id="KW-0813">Transport</keyword>
<evidence type="ECO:0000256" key="2">
    <source>
        <dbReference type="ARBA" id="ARBA00022448"/>
    </source>
</evidence>
<keyword evidence="5" id="KW-0406">Ion transport</keyword>
<keyword evidence="7" id="KW-0869">Chloride channel</keyword>
<dbReference type="PROSITE" id="PS51371">
    <property type="entry name" value="CBS"/>
    <property type="match status" value="1"/>
</dbReference>
<dbReference type="InterPro" id="IPR001807">
    <property type="entry name" value="ClC"/>
</dbReference>
<feature type="transmembrane region" description="Helical" evidence="11">
    <location>
        <begin position="69"/>
        <end position="86"/>
    </location>
</feature>
<feature type="transmembrane region" description="Helical" evidence="11">
    <location>
        <begin position="362"/>
        <end position="385"/>
    </location>
</feature>
<dbReference type="InterPro" id="IPR046342">
    <property type="entry name" value="CBS_dom_sf"/>
</dbReference>
<sequence>MQKYHLSLQYFRERLAHYDALPQLVILGMLSGVITGLLMVLFRMAVELPLTYWLGQADNFESLSTTQHLLWPIIGSCLLILIFYLWPQAAKQVGMVNLFERLSYYQGHIPGRSIVMQFLSATIALVSGHSVGREGPSIFLGAACSSLIGQRLRLPNNSLRLLIGCGAAAAISAGFNTPLAGVIFAMEVILLEYTVIGFTPVIVAAVSADIVMRSILGHENVFDVPSFEINTLAEVPWVMLLGVVVGLCAAVFNHILLSAYKLAHWPVAVRFMLAGILTGLAAILYPEVMGIGYDTITETLWGRLDIQLLCGLLLVKLLLTPFILGLGIPAGLIGPTLFIGAIIGGICGIIGDWSTDMDVSHVGLYVMLGMGGMMGAVLNAPLAALVALLELTGNPNIIFPGMIAIVISNLTVRYLFNLPSIFLSSLQAQGLDYRQEPIAQALSRAAAASLMERNFVATNHLINTSSAQEVLAEAPRWILLQEVGQPATSIMLPNDLQDHITRQAQQDQEKAIQPEASLEPQPPINLLEIPAERFNIVTLSFRATLYEALQKMNEQNIANLCITSNQGEIMGILSRAQIEYYYTHKQTL</sequence>
<keyword evidence="4 11" id="KW-1133">Transmembrane helix</keyword>